<name>A0A8B8CQY2_CRAVI</name>
<evidence type="ECO:0000313" key="3">
    <source>
        <dbReference type="RefSeq" id="XP_022318227.1"/>
    </source>
</evidence>
<proteinExistence type="predicted"/>
<accession>A0A8B8CQY2</accession>
<dbReference type="AlphaFoldDB" id="A0A8B8CQY2"/>
<reference evidence="2 3" key="1">
    <citation type="submission" date="2025-04" db="UniProtKB">
        <authorList>
            <consortium name="RefSeq"/>
        </authorList>
    </citation>
    <scope>IDENTIFICATION</scope>
    <source>
        <tissue evidence="2 3">Whole sample</tissue>
    </source>
</reference>
<organism evidence="1 3">
    <name type="scientific">Crassostrea virginica</name>
    <name type="common">Eastern oyster</name>
    <dbReference type="NCBI Taxonomy" id="6565"/>
    <lineage>
        <taxon>Eukaryota</taxon>
        <taxon>Metazoa</taxon>
        <taxon>Spiralia</taxon>
        <taxon>Lophotrochozoa</taxon>
        <taxon>Mollusca</taxon>
        <taxon>Bivalvia</taxon>
        <taxon>Autobranchia</taxon>
        <taxon>Pteriomorphia</taxon>
        <taxon>Ostreida</taxon>
        <taxon>Ostreoidea</taxon>
        <taxon>Ostreidae</taxon>
        <taxon>Crassostrea</taxon>
    </lineage>
</organism>
<gene>
    <name evidence="2 3" type="primary">LOC111121305</name>
</gene>
<dbReference type="GeneID" id="111121305"/>
<dbReference type="Proteomes" id="UP000694844">
    <property type="component" value="Chromosome 2"/>
</dbReference>
<dbReference type="OrthoDB" id="6129502at2759"/>
<keyword evidence="1" id="KW-1185">Reference proteome</keyword>
<dbReference type="KEGG" id="cvn:111121305"/>
<sequence length="102" mass="11411">MNCLSSSALKKKSLTGTRIFCIDAPSAPGPALAWIIPRSQSRPTETAGAVQNRNPWMCDNQALRQMTLVSRHGPRRRFLNRAAFSEVAVHTNRVLLPFRIPR</sequence>
<dbReference type="RefSeq" id="XP_022318227.1">
    <property type="nucleotide sequence ID" value="XM_022462519.1"/>
</dbReference>
<protein>
    <submittedName>
        <fullName evidence="2 3">Uncharacterized protein LOC111121305</fullName>
    </submittedName>
</protein>
<evidence type="ECO:0000313" key="1">
    <source>
        <dbReference type="Proteomes" id="UP000694844"/>
    </source>
</evidence>
<evidence type="ECO:0000313" key="2">
    <source>
        <dbReference type="RefSeq" id="XP_022318226.1"/>
    </source>
</evidence>
<dbReference type="RefSeq" id="XP_022318226.1">
    <property type="nucleotide sequence ID" value="XM_022462518.1"/>
</dbReference>